<evidence type="ECO:0000313" key="4">
    <source>
        <dbReference type="EMBL" id="AMY22516.1"/>
    </source>
</evidence>
<dbReference type="AlphaFoldDB" id="A0A143QI89"/>
<feature type="domain" description="HTH tetR-type" evidence="3">
    <location>
        <begin position="4"/>
        <end position="64"/>
    </location>
</feature>
<dbReference type="PATRIC" id="fig|1653479.3.peg.1221"/>
<reference evidence="4 5" key="1">
    <citation type="journal article" date="2016" name="Genome Announc.">
        <title>Complete Genome and Plasmid Sequences for Rhodococcus fascians D188 and Draft Sequences for Rhodococcus Isolates PBTS 1 and PBTS 2.</title>
        <authorList>
            <person name="Stamler R.A."/>
            <person name="Vereecke D."/>
            <person name="Zhang Y."/>
            <person name="Schilkey F."/>
            <person name="Devitt N."/>
            <person name="Randall J.J."/>
        </authorList>
    </citation>
    <scope>NUCLEOTIDE SEQUENCE [LARGE SCALE GENOMIC DNA]</scope>
    <source>
        <strain evidence="4 5">PBTS2</strain>
    </source>
</reference>
<dbReference type="Pfam" id="PF00440">
    <property type="entry name" value="TetR_N"/>
    <property type="match status" value="1"/>
</dbReference>
<dbReference type="InterPro" id="IPR009057">
    <property type="entry name" value="Homeodomain-like_sf"/>
</dbReference>
<dbReference type="InterPro" id="IPR050109">
    <property type="entry name" value="HTH-type_TetR-like_transc_reg"/>
</dbReference>
<proteinExistence type="predicted"/>
<evidence type="ECO:0000259" key="3">
    <source>
        <dbReference type="PROSITE" id="PS50977"/>
    </source>
</evidence>
<feature type="DNA-binding region" description="H-T-H motif" evidence="2">
    <location>
        <begin position="27"/>
        <end position="46"/>
    </location>
</feature>
<name>A0A143QI89_RHOFA</name>
<organism evidence="4 5">
    <name type="scientific">Rhodococcoides fascians</name>
    <name type="common">Rhodococcus fascians</name>
    <dbReference type="NCBI Taxonomy" id="1828"/>
    <lineage>
        <taxon>Bacteria</taxon>
        <taxon>Bacillati</taxon>
        <taxon>Actinomycetota</taxon>
        <taxon>Actinomycetes</taxon>
        <taxon>Mycobacteriales</taxon>
        <taxon>Nocardiaceae</taxon>
        <taxon>Rhodococcoides</taxon>
    </lineage>
</organism>
<dbReference type="GO" id="GO:0003700">
    <property type="term" value="F:DNA-binding transcription factor activity"/>
    <property type="evidence" value="ECO:0007669"/>
    <property type="project" value="TreeGrafter"/>
</dbReference>
<dbReference type="Gene3D" id="1.10.357.10">
    <property type="entry name" value="Tetracycline Repressor, domain 2"/>
    <property type="match status" value="1"/>
</dbReference>
<dbReference type="KEGG" id="rhs:A3Q41_01205"/>
<dbReference type="PROSITE" id="PS50977">
    <property type="entry name" value="HTH_TETR_2"/>
    <property type="match status" value="1"/>
</dbReference>
<accession>A0A143QI89</accession>
<dbReference type="EMBL" id="CP015220">
    <property type="protein sequence ID" value="AMY22516.1"/>
    <property type="molecule type" value="Genomic_DNA"/>
</dbReference>
<dbReference type="Proteomes" id="UP000076038">
    <property type="component" value="Chromosome"/>
</dbReference>
<evidence type="ECO:0000256" key="2">
    <source>
        <dbReference type="PROSITE-ProRule" id="PRU00335"/>
    </source>
</evidence>
<keyword evidence="5" id="KW-1185">Reference proteome</keyword>
<dbReference type="InterPro" id="IPR001647">
    <property type="entry name" value="HTH_TetR"/>
</dbReference>
<reference evidence="5" key="2">
    <citation type="submission" date="2016-04" db="EMBL/GenBank/DDBJ databases">
        <title>Complete Genome and Plasmid Sequences for Rhodococcus fascians D188 and Draft Sequences for Rhodococcus spp. Isolates PBTS 1 and PBTS 2.</title>
        <authorList>
            <person name="Stamer R."/>
            <person name="Vereecke D."/>
            <person name="Zhang Y."/>
            <person name="Schilkey F."/>
            <person name="Devitt N."/>
            <person name="Randall J."/>
        </authorList>
    </citation>
    <scope>NUCLEOTIDE SEQUENCE [LARGE SCALE GENOMIC DNA]</scope>
    <source>
        <strain evidence="5">PBTS2</strain>
    </source>
</reference>
<dbReference type="SUPFAM" id="SSF46689">
    <property type="entry name" value="Homeodomain-like"/>
    <property type="match status" value="1"/>
</dbReference>
<dbReference type="OrthoDB" id="6077212at2"/>
<gene>
    <name evidence="4" type="ORF">A3Q41_01205</name>
</gene>
<dbReference type="RefSeq" id="WP_048317056.1">
    <property type="nucleotide sequence ID" value="NZ_CP015220.1"/>
</dbReference>
<evidence type="ECO:0000313" key="5">
    <source>
        <dbReference type="Proteomes" id="UP000076038"/>
    </source>
</evidence>
<dbReference type="PANTHER" id="PTHR30055:SF153">
    <property type="entry name" value="HTH-TYPE TRANSCRIPTIONAL REPRESSOR RV3405C"/>
    <property type="match status" value="1"/>
</dbReference>
<protein>
    <submittedName>
        <fullName evidence="4">HTH-type transcriptional repressor</fullName>
    </submittedName>
</protein>
<evidence type="ECO:0000256" key="1">
    <source>
        <dbReference type="ARBA" id="ARBA00023125"/>
    </source>
</evidence>
<dbReference type="PRINTS" id="PR00455">
    <property type="entry name" value="HTHTETR"/>
</dbReference>
<keyword evidence="1 2" id="KW-0238">DNA-binding</keyword>
<dbReference type="Gene3D" id="1.10.10.60">
    <property type="entry name" value="Homeodomain-like"/>
    <property type="match status" value="1"/>
</dbReference>
<dbReference type="PANTHER" id="PTHR30055">
    <property type="entry name" value="HTH-TYPE TRANSCRIPTIONAL REGULATOR RUTR"/>
    <property type="match status" value="1"/>
</dbReference>
<dbReference type="GO" id="GO:0000976">
    <property type="term" value="F:transcription cis-regulatory region binding"/>
    <property type="evidence" value="ECO:0007669"/>
    <property type="project" value="TreeGrafter"/>
</dbReference>
<sequence length="194" mass="20515">MHPDGDDGPILDAALELFGEVGIPRTTIGDVAKRAKINRVTVYRRIGSKDELVRAVMARESTRLFVAVAAAAAEQSSRADRAAHGFATTIESVRTNPVLLKMFDSESALVLEQLTTNASTLLASAIDAAAQIARGGLDSDSFAVPDAPEIVVRVVHSILLTPAAGAALETYDDLLAFAHRSIVPLLVGDDRRSA</sequence>